<dbReference type="Proteomes" id="UP001418222">
    <property type="component" value="Unassembled WGS sequence"/>
</dbReference>
<dbReference type="GO" id="GO:2000779">
    <property type="term" value="P:regulation of double-strand break repair"/>
    <property type="evidence" value="ECO:0007669"/>
    <property type="project" value="TreeGrafter"/>
</dbReference>
<dbReference type="Pfam" id="PF08766">
    <property type="entry name" value="DEK_C"/>
    <property type="match status" value="1"/>
</dbReference>
<feature type="compositionally biased region" description="Polar residues" evidence="7">
    <location>
        <begin position="474"/>
        <end position="484"/>
    </location>
</feature>
<evidence type="ECO:0000256" key="4">
    <source>
        <dbReference type="ARBA" id="ARBA00023125"/>
    </source>
</evidence>
<feature type="compositionally biased region" description="Basic and acidic residues" evidence="7">
    <location>
        <begin position="52"/>
        <end position="63"/>
    </location>
</feature>
<evidence type="ECO:0000256" key="6">
    <source>
        <dbReference type="ARBA" id="ARBA00023242"/>
    </source>
</evidence>
<evidence type="ECO:0000256" key="3">
    <source>
        <dbReference type="ARBA" id="ARBA00023015"/>
    </source>
</evidence>
<dbReference type="PROSITE" id="PS51998">
    <property type="entry name" value="DEK_C"/>
    <property type="match status" value="1"/>
</dbReference>
<dbReference type="GO" id="GO:0005730">
    <property type="term" value="C:nucleolus"/>
    <property type="evidence" value="ECO:0007669"/>
    <property type="project" value="UniProtKB-SubCell"/>
</dbReference>
<dbReference type="Gene3D" id="1.10.10.60">
    <property type="entry name" value="Homeodomain-like"/>
    <property type="match status" value="1"/>
</dbReference>
<dbReference type="FunFam" id="1.10.10.60:FF:000220">
    <property type="entry name" value="DEK domain-containing chromatin associated protein"/>
    <property type="match status" value="1"/>
</dbReference>
<feature type="compositionally biased region" description="Polar residues" evidence="7">
    <location>
        <begin position="380"/>
        <end position="394"/>
    </location>
</feature>
<feature type="domain" description="DEK-C" evidence="8">
    <location>
        <begin position="493"/>
        <end position="548"/>
    </location>
</feature>
<keyword evidence="3" id="KW-0805">Transcription regulation</keyword>
<feature type="region of interest" description="Disordered" evidence="7">
    <location>
        <begin position="550"/>
        <end position="569"/>
    </location>
</feature>
<dbReference type="AlphaFoldDB" id="A0AAP0BFL8"/>
<keyword evidence="10" id="KW-1185">Reference proteome</keyword>
<feature type="compositionally biased region" description="Basic and acidic residues" evidence="7">
    <location>
        <begin position="423"/>
        <end position="454"/>
    </location>
</feature>
<organism evidence="9 10">
    <name type="scientific">Platanthera zijinensis</name>
    <dbReference type="NCBI Taxonomy" id="2320716"/>
    <lineage>
        <taxon>Eukaryota</taxon>
        <taxon>Viridiplantae</taxon>
        <taxon>Streptophyta</taxon>
        <taxon>Embryophyta</taxon>
        <taxon>Tracheophyta</taxon>
        <taxon>Spermatophyta</taxon>
        <taxon>Magnoliopsida</taxon>
        <taxon>Liliopsida</taxon>
        <taxon>Asparagales</taxon>
        <taxon>Orchidaceae</taxon>
        <taxon>Orchidoideae</taxon>
        <taxon>Orchideae</taxon>
        <taxon>Orchidinae</taxon>
        <taxon>Platanthera</taxon>
    </lineage>
</organism>
<proteinExistence type="predicted"/>
<comment type="subcellular location">
    <subcellularLocation>
        <location evidence="1">Nucleus</location>
        <location evidence="1">Nucleolus</location>
    </subcellularLocation>
</comment>
<evidence type="ECO:0000256" key="2">
    <source>
        <dbReference type="ARBA" id="ARBA00022853"/>
    </source>
</evidence>
<keyword evidence="6" id="KW-0539">Nucleus</keyword>
<dbReference type="SUPFAM" id="SSF109715">
    <property type="entry name" value="DEK C-terminal domain"/>
    <property type="match status" value="1"/>
</dbReference>
<feature type="compositionally biased region" description="Basic and acidic residues" evidence="7">
    <location>
        <begin position="303"/>
        <end position="326"/>
    </location>
</feature>
<evidence type="ECO:0000256" key="5">
    <source>
        <dbReference type="ARBA" id="ARBA00023163"/>
    </source>
</evidence>
<feature type="compositionally biased region" description="Basic and acidic residues" evidence="7">
    <location>
        <begin position="559"/>
        <end position="569"/>
    </location>
</feature>
<comment type="caution">
    <text evidence="9">The sequence shown here is derived from an EMBL/GenBank/DDBJ whole genome shotgun (WGS) entry which is preliminary data.</text>
</comment>
<gene>
    <name evidence="9" type="ORF">KSP39_PZI012474</name>
</gene>
<dbReference type="GO" id="GO:0006325">
    <property type="term" value="P:chromatin organization"/>
    <property type="evidence" value="ECO:0007669"/>
    <property type="project" value="UniProtKB-KW"/>
</dbReference>
<evidence type="ECO:0000259" key="8">
    <source>
        <dbReference type="PROSITE" id="PS51998"/>
    </source>
</evidence>
<feature type="compositionally biased region" description="Basic residues" evidence="7">
    <location>
        <begin position="226"/>
        <end position="239"/>
    </location>
</feature>
<dbReference type="InterPro" id="IPR014876">
    <property type="entry name" value="DEK_C"/>
</dbReference>
<dbReference type="InterPro" id="IPR044198">
    <property type="entry name" value="DEK"/>
</dbReference>
<feature type="region of interest" description="Disordered" evidence="7">
    <location>
        <begin position="221"/>
        <end position="495"/>
    </location>
</feature>
<evidence type="ECO:0000256" key="1">
    <source>
        <dbReference type="ARBA" id="ARBA00004604"/>
    </source>
</evidence>
<evidence type="ECO:0000256" key="7">
    <source>
        <dbReference type="SAM" id="MobiDB-lite"/>
    </source>
</evidence>
<protein>
    <recommendedName>
        <fullName evidence="8">DEK-C domain-containing protein</fullName>
    </recommendedName>
</protein>
<keyword evidence="5" id="KW-0804">Transcription</keyword>
<dbReference type="EMBL" id="JBBWWQ010000010">
    <property type="protein sequence ID" value="KAK8936905.1"/>
    <property type="molecule type" value="Genomic_DNA"/>
</dbReference>
<evidence type="ECO:0000313" key="9">
    <source>
        <dbReference type="EMBL" id="KAK8936905.1"/>
    </source>
</evidence>
<sequence length="569" mass="63886">MASEFPIEEVHKESSFDPSSPANPEVLPPEEEPTLGGDQAVLKKRGRKRRSEVKEGDREEVKKRAAPIASPLDRPSRERKSVQRFAAQSPPVISATKAVVIEQGSGEKLKDIPNVVFRLSKRKVDESLKVLHKVLFGRKANVHFLKRDILQFSGFVWSEDKEKKRSKIREKLNKCPKDRLLDFCNILDIYALKVATKKEDVLLKLLEFLESPHVTREVVLAEKDKKGTKRKRGAKRNVKRALEETSPDKQRKKKKEDLKGEAKEGLRDPAKANKEVSDEGDSIDQYDERADEEINSDDVESSELSKDKEKEEETEHEPESTKKMSDGNEDFESEQNSPTVRMVYHEASKTVPSSPKKVDIDDESKLPSEDDVDFLKDTKGTSMVSATSKKVMQSSKKKIDTDGKSSVSSKRTAGLTKKTSSKTKNDKADNSKKKVSMKVEAKSNRSKKDDEKKGKSSTRTGSEDTKGSKKQSTRAKSSTVGNNQAKEKNVSVEPSAEQLSAVVGEILKQVDFNVATLADIIRQLGARFDMDLMHRKTEIKQILEEVINNMTDEEDADGDDRVAEEGEKN</sequence>
<accession>A0AAP0BFL8</accession>
<dbReference type="PANTHER" id="PTHR13468:SF1">
    <property type="entry name" value="PROTEIN DEK"/>
    <property type="match status" value="1"/>
</dbReference>
<keyword evidence="4" id="KW-0238">DNA-binding</keyword>
<feature type="region of interest" description="Disordered" evidence="7">
    <location>
        <begin position="1"/>
        <end position="86"/>
    </location>
</feature>
<feature type="compositionally biased region" description="Basic residues" evidence="7">
    <location>
        <begin position="42"/>
        <end position="51"/>
    </location>
</feature>
<feature type="compositionally biased region" description="Basic and acidic residues" evidence="7">
    <location>
        <begin position="240"/>
        <end position="277"/>
    </location>
</feature>
<keyword evidence="2" id="KW-0156">Chromatin regulator</keyword>
<dbReference type="PANTHER" id="PTHR13468">
    <property type="entry name" value="DEK PROTEIN"/>
    <property type="match status" value="1"/>
</dbReference>
<feature type="compositionally biased region" description="Acidic residues" evidence="7">
    <location>
        <begin position="278"/>
        <end position="301"/>
    </location>
</feature>
<dbReference type="GO" id="GO:0042393">
    <property type="term" value="F:histone binding"/>
    <property type="evidence" value="ECO:0007669"/>
    <property type="project" value="TreeGrafter"/>
</dbReference>
<name>A0AAP0BFL8_9ASPA</name>
<reference evidence="9 10" key="1">
    <citation type="journal article" date="2022" name="Nat. Plants">
        <title>Genomes of leafy and leafless Platanthera orchids illuminate the evolution of mycoheterotrophy.</title>
        <authorList>
            <person name="Li M.H."/>
            <person name="Liu K.W."/>
            <person name="Li Z."/>
            <person name="Lu H.C."/>
            <person name="Ye Q.L."/>
            <person name="Zhang D."/>
            <person name="Wang J.Y."/>
            <person name="Li Y.F."/>
            <person name="Zhong Z.M."/>
            <person name="Liu X."/>
            <person name="Yu X."/>
            <person name="Liu D.K."/>
            <person name="Tu X.D."/>
            <person name="Liu B."/>
            <person name="Hao Y."/>
            <person name="Liao X.Y."/>
            <person name="Jiang Y.T."/>
            <person name="Sun W.H."/>
            <person name="Chen J."/>
            <person name="Chen Y.Q."/>
            <person name="Ai Y."/>
            <person name="Zhai J.W."/>
            <person name="Wu S.S."/>
            <person name="Zhou Z."/>
            <person name="Hsiao Y.Y."/>
            <person name="Wu W.L."/>
            <person name="Chen Y.Y."/>
            <person name="Lin Y.F."/>
            <person name="Hsu J.L."/>
            <person name="Li C.Y."/>
            <person name="Wang Z.W."/>
            <person name="Zhao X."/>
            <person name="Zhong W.Y."/>
            <person name="Ma X.K."/>
            <person name="Ma L."/>
            <person name="Huang J."/>
            <person name="Chen G.Z."/>
            <person name="Huang M.Z."/>
            <person name="Huang L."/>
            <person name="Peng D.H."/>
            <person name="Luo Y.B."/>
            <person name="Zou S.Q."/>
            <person name="Chen S.P."/>
            <person name="Lan S."/>
            <person name="Tsai W.C."/>
            <person name="Van de Peer Y."/>
            <person name="Liu Z.J."/>
        </authorList>
    </citation>
    <scope>NUCLEOTIDE SEQUENCE [LARGE SCALE GENOMIC DNA]</scope>
    <source>
        <strain evidence="9">Lor287</strain>
    </source>
</reference>
<feature type="compositionally biased region" description="Basic and acidic residues" evidence="7">
    <location>
        <begin position="356"/>
        <end position="379"/>
    </location>
</feature>
<dbReference type="GO" id="GO:0003677">
    <property type="term" value="F:DNA binding"/>
    <property type="evidence" value="ECO:0007669"/>
    <property type="project" value="UniProtKB-KW"/>
</dbReference>
<evidence type="ECO:0000313" key="10">
    <source>
        <dbReference type="Proteomes" id="UP001418222"/>
    </source>
</evidence>